<keyword evidence="3" id="KW-1185">Reference proteome</keyword>
<organism evidence="2 3">
    <name type="scientific">Aristolochia fimbriata</name>
    <name type="common">White veined hardy Dutchman's pipe vine</name>
    <dbReference type="NCBI Taxonomy" id="158543"/>
    <lineage>
        <taxon>Eukaryota</taxon>
        <taxon>Viridiplantae</taxon>
        <taxon>Streptophyta</taxon>
        <taxon>Embryophyta</taxon>
        <taxon>Tracheophyta</taxon>
        <taxon>Spermatophyta</taxon>
        <taxon>Magnoliopsida</taxon>
        <taxon>Magnoliidae</taxon>
        <taxon>Piperales</taxon>
        <taxon>Aristolochiaceae</taxon>
        <taxon>Aristolochia</taxon>
    </lineage>
</organism>
<gene>
    <name evidence="2" type="ORF">H6P81_013142</name>
</gene>
<feature type="compositionally biased region" description="Basic residues" evidence="1">
    <location>
        <begin position="218"/>
        <end position="229"/>
    </location>
</feature>
<evidence type="ECO:0000313" key="3">
    <source>
        <dbReference type="Proteomes" id="UP000825729"/>
    </source>
</evidence>
<dbReference type="AlphaFoldDB" id="A0AAV7EEC3"/>
<comment type="caution">
    <text evidence="2">The sequence shown here is derived from an EMBL/GenBank/DDBJ whole genome shotgun (WGS) entry which is preliminary data.</text>
</comment>
<sequence>MEEALPWNPSTTKCYTFPLRSLLSWVGKNTITGRESRISRCGDLEGRRIREERSDVHEQVVRFGKEEVMGFIFHPTWKNMLSDLGRRSEMKVVVAYILFGFCSNSRPTTNTLNTILQGIRASEMIISFGVTWGNKEYDDKLENLGIRASEMISSFCVAGENEEYDDKLEKLVAEFEEKGIKDLIFSLKETFSPASNSNRNANISMADSLRDPDTKISKTPKRRRTNYKG</sequence>
<protein>
    <submittedName>
        <fullName evidence="2">Uncharacterized protein</fullName>
    </submittedName>
</protein>
<dbReference type="Proteomes" id="UP000825729">
    <property type="component" value="Unassembled WGS sequence"/>
</dbReference>
<name>A0AAV7EEC3_ARIFI</name>
<evidence type="ECO:0000256" key="1">
    <source>
        <dbReference type="SAM" id="MobiDB-lite"/>
    </source>
</evidence>
<feature type="region of interest" description="Disordered" evidence="1">
    <location>
        <begin position="193"/>
        <end position="229"/>
    </location>
</feature>
<proteinExistence type="predicted"/>
<feature type="compositionally biased region" description="Polar residues" evidence="1">
    <location>
        <begin position="193"/>
        <end position="205"/>
    </location>
</feature>
<accession>A0AAV7EEC3</accession>
<dbReference type="EMBL" id="JAINDJ010000005">
    <property type="protein sequence ID" value="KAG9447014.1"/>
    <property type="molecule type" value="Genomic_DNA"/>
</dbReference>
<evidence type="ECO:0000313" key="2">
    <source>
        <dbReference type="EMBL" id="KAG9447014.1"/>
    </source>
</evidence>
<reference evidence="2 3" key="1">
    <citation type="submission" date="2021-07" db="EMBL/GenBank/DDBJ databases">
        <title>The Aristolochia fimbriata genome: insights into angiosperm evolution, floral development and chemical biosynthesis.</title>
        <authorList>
            <person name="Jiao Y."/>
        </authorList>
    </citation>
    <scope>NUCLEOTIDE SEQUENCE [LARGE SCALE GENOMIC DNA]</scope>
    <source>
        <strain evidence="2">IBCAS-2021</strain>
        <tissue evidence="2">Leaf</tissue>
    </source>
</reference>